<dbReference type="Proteomes" id="UP000319848">
    <property type="component" value="Unassembled WGS sequence"/>
</dbReference>
<feature type="transmembrane region" description="Helical" evidence="1">
    <location>
        <begin position="45"/>
        <end position="67"/>
    </location>
</feature>
<name>A0A562M4F3_9FLAO</name>
<reference evidence="3 4" key="1">
    <citation type="journal article" date="2015" name="Stand. Genomic Sci.">
        <title>Genomic Encyclopedia of Bacterial and Archaeal Type Strains, Phase III: the genomes of soil and plant-associated and newly described type strains.</title>
        <authorList>
            <person name="Whitman W.B."/>
            <person name="Woyke T."/>
            <person name="Klenk H.P."/>
            <person name="Zhou Y."/>
            <person name="Lilburn T.G."/>
            <person name="Beck B.J."/>
            <person name="De Vos P."/>
            <person name="Vandamme P."/>
            <person name="Eisen J.A."/>
            <person name="Garrity G."/>
            <person name="Hugenholtz P."/>
            <person name="Kyrpides N.C."/>
        </authorList>
    </citation>
    <scope>NUCLEOTIDE SEQUENCE [LARGE SCALE GENOMIC DNA]</scope>
    <source>
        <strain evidence="3 4">CGMCC 1.7270</strain>
    </source>
</reference>
<feature type="domain" description="DUF2062" evidence="2">
    <location>
        <begin position="5"/>
        <end position="138"/>
    </location>
</feature>
<dbReference type="EMBL" id="VLKQ01000002">
    <property type="protein sequence ID" value="TWI14809.1"/>
    <property type="molecule type" value="Genomic_DNA"/>
</dbReference>
<keyword evidence="1" id="KW-0812">Transmembrane</keyword>
<dbReference type="OrthoDB" id="9794343at2"/>
<protein>
    <submittedName>
        <fullName evidence="3">Uncharacterized protein (DUF2062 family)</fullName>
    </submittedName>
</protein>
<keyword evidence="1" id="KW-0472">Membrane</keyword>
<dbReference type="PANTHER" id="PTHR40547">
    <property type="entry name" value="SLL0298 PROTEIN"/>
    <property type="match status" value="1"/>
</dbReference>
<feature type="transmembrane region" description="Helical" evidence="1">
    <location>
        <begin position="105"/>
        <end position="127"/>
    </location>
</feature>
<dbReference type="Pfam" id="PF09835">
    <property type="entry name" value="DUF2062"/>
    <property type="match status" value="1"/>
</dbReference>
<dbReference type="AlphaFoldDB" id="A0A562M4F3"/>
<feature type="transmembrane region" description="Helical" evidence="1">
    <location>
        <begin position="21"/>
        <end position="39"/>
    </location>
</feature>
<dbReference type="InterPro" id="IPR018639">
    <property type="entry name" value="DUF2062"/>
</dbReference>
<evidence type="ECO:0000313" key="3">
    <source>
        <dbReference type="EMBL" id="TWI14809.1"/>
    </source>
</evidence>
<organism evidence="3 4">
    <name type="scientific">Flavobacterium cauense R2A-7</name>
    <dbReference type="NCBI Taxonomy" id="1341154"/>
    <lineage>
        <taxon>Bacteria</taxon>
        <taxon>Pseudomonadati</taxon>
        <taxon>Bacteroidota</taxon>
        <taxon>Flavobacteriia</taxon>
        <taxon>Flavobacteriales</taxon>
        <taxon>Flavobacteriaceae</taxon>
        <taxon>Flavobacterium</taxon>
    </lineage>
</organism>
<evidence type="ECO:0000256" key="1">
    <source>
        <dbReference type="SAM" id="Phobius"/>
    </source>
</evidence>
<comment type="caution">
    <text evidence="3">The sequence shown here is derived from an EMBL/GenBank/DDBJ whole genome shotgun (WGS) entry which is preliminary data.</text>
</comment>
<sequence length="141" mass="15990">MKWKTIAEFFEKIAKSRNSTAEIAWGAAIGTFISIFPTFGLGTPIVLLLSRIFKFNLAIALATSLISNPFTSPFFMVLNYMVGTIFLHNTIVFEIDNWKADLKEIGVTILIGSFFVSGIMATIAFYFSKYMVRKFRNDKEF</sequence>
<keyword evidence="4" id="KW-1185">Reference proteome</keyword>
<proteinExistence type="predicted"/>
<accession>A0A562M4F3</accession>
<keyword evidence="1" id="KW-1133">Transmembrane helix</keyword>
<evidence type="ECO:0000313" key="4">
    <source>
        <dbReference type="Proteomes" id="UP000319848"/>
    </source>
</evidence>
<gene>
    <name evidence="3" type="ORF">IP98_00786</name>
</gene>
<evidence type="ECO:0000259" key="2">
    <source>
        <dbReference type="Pfam" id="PF09835"/>
    </source>
</evidence>
<dbReference type="PANTHER" id="PTHR40547:SF1">
    <property type="entry name" value="SLL0298 PROTEIN"/>
    <property type="match status" value="1"/>
</dbReference>
<dbReference type="RefSeq" id="WP_051369521.1">
    <property type="nucleotide sequence ID" value="NZ_AVBI01000014.1"/>
</dbReference>